<dbReference type="Proteomes" id="UP000186277">
    <property type="component" value="Unassembled WGS sequence"/>
</dbReference>
<gene>
    <name evidence="1" type="ORF">Xentx_00453</name>
</gene>
<evidence type="ECO:0000313" key="1">
    <source>
        <dbReference type="EMBL" id="OKP08782.1"/>
    </source>
</evidence>
<comment type="caution">
    <text evidence="1">The sequence shown here is derived from an EMBL/GenBank/DDBJ whole genome shotgun (WGS) entry which is preliminary data.</text>
</comment>
<organism evidence="1 2">
    <name type="scientific">Xenorhabdus thuongxuanensis</name>
    <dbReference type="NCBI Taxonomy" id="1873484"/>
    <lineage>
        <taxon>Bacteria</taxon>
        <taxon>Pseudomonadati</taxon>
        <taxon>Pseudomonadota</taxon>
        <taxon>Gammaproteobacteria</taxon>
        <taxon>Enterobacterales</taxon>
        <taxon>Morganellaceae</taxon>
        <taxon>Xenorhabdus</taxon>
    </lineage>
</organism>
<protein>
    <submittedName>
        <fullName evidence="1">Uncharacterized protein</fullName>
    </submittedName>
</protein>
<sequence>MIIDTITYRDGFRLNGNPATREEILPIYESRKEAALATRVNDEKNKSTLSTENLSSDEDQKACCAIAKK</sequence>
<dbReference type="OrthoDB" id="6457989at2"/>
<reference evidence="1 2" key="1">
    <citation type="submission" date="2016-09" db="EMBL/GenBank/DDBJ databases">
        <title>Xenorhabdus thuongxuanensis sp. nov. and Xenorhabdus eapokensis sp. nov., isolated from Steinernema species.</title>
        <authorList>
            <person name="Kaempfer P."/>
            <person name="Tobias N.J."/>
            <person name="Phan Ke L."/>
            <person name="Bode H.B."/>
            <person name="Glaeser S.P."/>
        </authorList>
    </citation>
    <scope>NUCLEOTIDE SEQUENCE [LARGE SCALE GENOMIC DNA]</scope>
    <source>
        <strain evidence="1 2">30TX1</strain>
    </source>
</reference>
<keyword evidence="2" id="KW-1185">Reference proteome</keyword>
<evidence type="ECO:0000313" key="2">
    <source>
        <dbReference type="Proteomes" id="UP000186277"/>
    </source>
</evidence>
<name>A0A1Q5U8H5_9GAMM</name>
<proteinExistence type="predicted"/>
<dbReference type="RefSeq" id="WP_074018646.1">
    <property type="nucleotide sequence ID" value="NZ_CAWMWP010000043.1"/>
</dbReference>
<dbReference type="EMBL" id="MKGR01000002">
    <property type="protein sequence ID" value="OKP08782.1"/>
    <property type="molecule type" value="Genomic_DNA"/>
</dbReference>
<dbReference type="AlphaFoldDB" id="A0A1Q5U8H5"/>
<accession>A0A1Q5U8H5</accession>